<evidence type="ECO:0000313" key="7">
    <source>
        <dbReference type="Proteomes" id="UP000509322"/>
    </source>
</evidence>
<feature type="transmembrane region" description="Helical" evidence="1">
    <location>
        <begin position="104"/>
        <end position="122"/>
    </location>
</feature>
<keyword evidence="5" id="KW-1185">Reference proteome</keyword>
<dbReference type="AlphaFoldDB" id="A0A1I5J9V8"/>
<dbReference type="Proteomes" id="UP000273626">
    <property type="component" value="Unassembled WGS sequence"/>
</dbReference>
<dbReference type="OrthoDB" id="9932888at2"/>
<keyword evidence="1" id="KW-0812">Transmembrane</keyword>
<dbReference type="Proteomes" id="UP000326453">
    <property type="component" value="Chromosome 2"/>
</dbReference>
<keyword evidence="1" id="KW-1133">Transmembrane helix</keyword>
<dbReference type="EMBL" id="RBLI01000002">
    <property type="protein sequence ID" value="RKS43901.1"/>
    <property type="molecule type" value="Genomic_DNA"/>
</dbReference>
<keyword evidence="1" id="KW-0472">Membrane</keyword>
<organism evidence="2 6">
    <name type="scientific">Paracoccus pantotrophus</name>
    <name type="common">Thiosphaera pantotropha</name>
    <dbReference type="NCBI Taxonomy" id="82367"/>
    <lineage>
        <taxon>Bacteria</taxon>
        <taxon>Pseudomonadati</taxon>
        <taxon>Pseudomonadota</taxon>
        <taxon>Alphaproteobacteria</taxon>
        <taxon>Rhodobacterales</taxon>
        <taxon>Paracoccaceae</taxon>
        <taxon>Paracoccus</taxon>
    </lineage>
</organism>
<accession>A0A1I5J9V8</accession>
<dbReference type="KEGG" id="ppan:ESD82_06750"/>
<reference evidence="3 7" key="3">
    <citation type="submission" date="2020-07" db="EMBL/GenBank/DDBJ databases">
        <title>The complete genome of Paracoccus pantotrophus ACCC 10489.</title>
        <authorList>
            <person name="Si Y."/>
        </authorList>
    </citation>
    <scope>NUCLEOTIDE SEQUENCE [LARGE SCALE GENOMIC DNA]</scope>
    <source>
        <strain evidence="3 7">ACCC10489</strain>
    </source>
</reference>
<reference evidence="4 5" key="1">
    <citation type="submission" date="2018-10" db="EMBL/GenBank/DDBJ databases">
        <title>Genomic Encyclopedia of Archaeal and Bacterial Type Strains, Phase II (KMG-II): from individual species to whole genera.</title>
        <authorList>
            <person name="Goeker M."/>
        </authorList>
    </citation>
    <scope>NUCLEOTIDE SEQUENCE [LARGE SCALE GENOMIC DNA]</scope>
    <source>
        <strain evidence="5">ATCC 35512 / DSM 2944 / CIP 106514 / LMD 82.5 / NBRC 102493 / NCCB 82005 / GB17</strain>
        <strain evidence="4">DSM 2944</strain>
    </source>
</reference>
<name>A0A1I5J9V8_PARPN</name>
<gene>
    <name evidence="4" type="ORF">BDE18_2723</name>
    <name evidence="2" type="ORF">ESD82_06750</name>
    <name evidence="3" type="ORF">HYQ43_07825</name>
</gene>
<dbReference type="EMBL" id="CP058689">
    <property type="protein sequence ID" value="QLH14138.1"/>
    <property type="molecule type" value="Genomic_DNA"/>
</dbReference>
<dbReference type="Proteomes" id="UP000509322">
    <property type="component" value="Chromosome 1"/>
</dbReference>
<evidence type="ECO:0000256" key="1">
    <source>
        <dbReference type="SAM" id="Phobius"/>
    </source>
</evidence>
<evidence type="ECO:0000313" key="2">
    <source>
        <dbReference type="EMBL" id="QFG35841.1"/>
    </source>
</evidence>
<dbReference type="RefSeq" id="WP_024843493.1">
    <property type="nucleotide sequence ID" value="NZ_CP038206.1"/>
</dbReference>
<sequence length="123" mass="12684">MIAAWLIVLVTVALAAAIGIRRAAARSFRVLGAELALLLGAAWLCYLIGDGKTGGGYLAGIIGALLSLLLLIAAGGLVAGALLRWIYDRLRPTAGMRAPFARPWDIVGLGCFAALAVILSALE</sequence>
<evidence type="ECO:0000313" key="4">
    <source>
        <dbReference type="EMBL" id="RKS43901.1"/>
    </source>
</evidence>
<protein>
    <submittedName>
        <fullName evidence="2">Uncharacterized protein</fullName>
    </submittedName>
</protein>
<dbReference type="EMBL" id="CP044423">
    <property type="protein sequence ID" value="QFG35841.1"/>
    <property type="molecule type" value="Genomic_DNA"/>
</dbReference>
<reference evidence="2 6" key="2">
    <citation type="submission" date="2019-01" db="EMBL/GenBank/DDBJ databases">
        <title>Complete Genome Sequence and Annotation of the Paracoccus pantotrophus type strain DSM 2944.</title>
        <authorList>
            <person name="Bockwoldt J.A."/>
            <person name="Zimmermann M."/>
            <person name="Tiso T."/>
            <person name="Blank L.M."/>
        </authorList>
    </citation>
    <scope>NUCLEOTIDE SEQUENCE [LARGE SCALE GENOMIC DNA]</scope>
    <source>
        <strain evidence="2 6">DSM 2944</strain>
    </source>
</reference>
<evidence type="ECO:0000313" key="5">
    <source>
        <dbReference type="Proteomes" id="UP000273626"/>
    </source>
</evidence>
<feature type="transmembrane region" description="Helical" evidence="1">
    <location>
        <begin position="56"/>
        <end position="83"/>
    </location>
</feature>
<proteinExistence type="predicted"/>
<evidence type="ECO:0000313" key="3">
    <source>
        <dbReference type="EMBL" id="QLH14138.1"/>
    </source>
</evidence>
<dbReference type="GeneID" id="51370257"/>
<evidence type="ECO:0000313" key="6">
    <source>
        <dbReference type="Proteomes" id="UP000326453"/>
    </source>
</evidence>